<dbReference type="InterPro" id="IPR036401">
    <property type="entry name" value="Ribosomal_eS17_sf"/>
</dbReference>
<feature type="region of interest" description="Disordered" evidence="6">
    <location>
        <begin position="40"/>
        <end position="110"/>
    </location>
</feature>
<dbReference type="GO" id="GO:0003735">
    <property type="term" value="F:structural constituent of ribosome"/>
    <property type="evidence" value="ECO:0007669"/>
    <property type="project" value="InterPro"/>
</dbReference>
<reference evidence="7 8" key="1">
    <citation type="journal article" date="2018" name="Biotechnol. Adv.">
        <title>Improved genomic resources and new bioinformatic workflow for the carcinogenic parasite Clonorchis sinensis: Biotechnological implications.</title>
        <authorList>
            <person name="Wang D."/>
            <person name="Korhonen P.K."/>
            <person name="Gasser R.B."/>
            <person name="Young N.D."/>
        </authorList>
    </citation>
    <scope>NUCLEOTIDE SEQUENCE [LARGE SCALE GENOMIC DNA]</scope>
    <source>
        <strain evidence="7">Cs-k2</strain>
    </source>
</reference>
<evidence type="ECO:0000256" key="4">
    <source>
        <dbReference type="ARBA" id="ARBA00035144"/>
    </source>
</evidence>
<accession>A0A8T1MJQ4</accession>
<feature type="compositionally biased region" description="Polar residues" evidence="6">
    <location>
        <begin position="89"/>
        <end position="107"/>
    </location>
</feature>
<organism evidence="7 8">
    <name type="scientific">Clonorchis sinensis</name>
    <name type="common">Chinese liver fluke</name>
    <dbReference type="NCBI Taxonomy" id="79923"/>
    <lineage>
        <taxon>Eukaryota</taxon>
        <taxon>Metazoa</taxon>
        <taxon>Spiralia</taxon>
        <taxon>Lophotrochozoa</taxon>
        <taxon>Platyhelminthes</taxon>
        <taxon>Trematoda</taxon>
        <taxon>Digenea</taxon>
        <taxon>Opisthorchiida</taxon>
        <taxon>Opisthorchiata</taxon>
        <taxon>Opisthorchiidae</taxon>
        <taxon>Clonorchis</taxon>
    </lineage>
</organism>
<dbReference type="PANTHER" id="PTHR10732:SF0">
    <property type="entry name" value="40S RIBOSOMAL PROTEIN S17"/>
    <property type="match status" value="1"/>
</dbReference>
<dbReference type="InterPro" id="IPR001210">
    <property type="entry name" value="Ribosomal_eS17"/>
</dbReference>
<name>A0A8T1MJQ4_CLOSI</name>
<evidence type="ECO:0000313" key="7">
    <source>
        <dbReference type="EMBL" id="KAG5449624.1"/>
    </source>
</evidence>
<gene>
    <name evidence="7" type="ORF">CSKR_104144</name>
</gene>
<dbReference type="GO" id="GO:1990904">
    <property type="term" value="C:ribonucleoprotein complex"/>
    <property type="evidence" value="ECO:0007669"/>
    <property type="project" value="UniProtKB-KW"/>
</dbReference>
<protein>
    <recommendedName>
        <fullName evidence="4">Small ribosomal subunit protein eS17</fullName>
    </recommendedName>
    <alternativeName>
        <fullName evidence="5">40S ribosomal protein S17</fullName>
    </alternativeName>
</protein>
<dbReference type="Proteomes" id="UP000286415">
    <property type="component" value="Unassembled WGS sequence"/>
</dbReference>
<evidence type="ECO:0000256" key="5">
    <source>
        <dbReference type="ARBA" id="ARBA00035467"/>
    </source>
</evidence>
<dbReference type="EMBL" id="NIRI02000042">
    <property type="protein sequence ID" value="KAG5449624.1"/>
    <property type="molecule type" value="Genomic_DNA"/>
</dbReference>
<keyword evidence="2 7" id="KW-0689">Ribosomal protein</keyword>
<proteinExistence type="inferred from homology"/>
<dbReference type="FunFam" id="1.10.60.20:FF:000001">
    <property type="entry name" value="40S ribosomal protein S17"/>
    <property type="match status" value="1"/>
</dbReference>
<evidence type="ECO:0000313" key="8">
    <source>
        <dbReference type="Proteomes" id="UP000286415"/>
    </source>
</evidence>
<dbReference type="OrthoDB" id="1727351at2759"/>
<feature type="compositionally biased region" description="Polar residues" evidence="6">
    <location>
        <begin position="54"/>
        <end position="63"/>
    </location>
</feature>
<keyword evidence="3" id="KW-0687">Ribonucleoprotein</keyword>
<dbReference type="GO" id="GO:0005840">
    <property type="term" value="C:ribosome"/>
    <property type="evidence" value="ECO:0007669"/>
    <property type="project" value="UniProtKB-KW"/>
</dbReference>
<dbReference type="PANTHER" id="PTHR10732">
    <property type="entry name" value="40S RIBOSOMAL PROTEIN S17"/>
    <property type="match status" value="1"/>
</dbReference>
<sequence>MPKKPNKRKVAPTPQKTANLVVQKALLKGLQVAAVEIFAHAEKTSSSKGKRSAQTRLPQSEKNPANEKQPPKPPIEGADKYASEVPAEPSTQTRSTAIESTSLSGYTTLGPPPLEAGETVLKCLSTNSLSRFKNFAILNSQFTLNSQFSGVCIFLEQVKLGPASVEDVYRTIVQKVHEADAMLALKKLARNRMSRRLLQRIWRLLEKRSQLFFTKLTKGETEDELAFRKMRNRFKSEIRRWNMRKQAIILDRTRKKEKRAAQIHETLPQKEAIRGRVRTKTVKKASRFIIERFYGRLTRDFHTNKKVCQDIACINSKRLRNKIAGYVTHLMKRLETGNVRGISVKMQEEERERRDNYQPEISHFDTIGAELDPVTQEMLQSMNIPHAKNLRAIQPLVKA</sequence>
<evidence type="ECO:0000256" key="6">
    <source>
        <dbReference type="SAM" id="MobiDB-lite"/>
    </source>
</evidence>
<evidence type="ECO:0000256" key="1">
    <source>
        <dbReference type="ARBA" id="ARBA00010444"/>
    </source>
</evidence>
<dbReference type="PROSITE" id="PS00712">
    <property type="entry name" value="RIBOSOMAL_S17E"/>
    <property type="match status" value="1"/>
</dbReference>
<keyword evidence="8" id="KW-1185">Reference proteome</keyword>
<dbReference type="Pfam" id="PF00833">
    <property type="entry name" value="Ribosomal_S17e"/>
    <property type="match status" value="1"/>
</dbReference>
<dbReference type="SUPFAM" id="SSF116820">
    <property type="entry name" value="Rps17e-like"/>
    <property type="match status" value="1"/>
</dbReference>
<dbReference type="HAMAP" id="MF_00511">
    <property type="entry name" value="Ribosomal_eS17"/>
    <property type="match status" value="1"/>
</dbReference>
<dbReference type="GO" id="GO:0005829">
    <property type="term" value="C:cytosol"/>
    <property type="evidence" value="ECO:0007669"/>
    <property type="project" value="UniProtKB-ARBA"/>
</dbReference>
<evidence type="ECO:0000256" key="3">
    <source>
        <dbReference type="ARBA" id="ARBA00023274"/>
    </source>
</evidence>
<dbReference type="AlphaFoldDB" id="A0A8T1MJQ4"/>
<dbReference type="InterPro" id="IPR018273">
    <property type="entry name" value="Ribosomal_eS17_CS"/>
</dbReference>
<comment type="similarity">
    <text evidence="1">Belongs to the eukaryotic ribosomal protein eS17 family.</text>
</comment>
<evidence type="ECO:0000256" key="2">
    <source>
        <dbReference type="ARBA" id="ARBA00022980"/>
    </source>
</evidence>
<dbReference type="Gene3D" id="1.10.60.20">
    <property type="entry name" value="Ribosomal protein S17e-like"/>
    <property type="match status" value="1"/>
</dbReference>
<reference evidence="7 8" key="2">
    <citation type="journal article" date="2021" name="Genomics">
        <title>High-quality reference genome for Clonorchis sinensis.</title>
        <authorList>
            <person name="Young N.D."/>
            <person name="Stroehlein A.J."/>
            <person name="Kinkar L."/>
            <person name="Wang T."/>
            <person name="Sohn W.M."/>
            <person name="Chang B.C.H."/>
            <person name="Kaur P."/>
            <person name="Weisz D."/>
            <person name="Dudchenko O."/>
            <person name="Aiden E.L."/>
            <person name="Korhonen P.K."/>
            <person name="Gasser R.B."/>
        </authorList>
    </citation>
    <scope>NUCLEOTIDE SEQUENCE [LARGE SCALE GENOMIC DNA]</scope>
    <source>
        <strain evidence="7">Cs-k2</strain>
    </source>
</reference>
<comment type="caution">
    <text evidence="7">The sequence shown here is derived from an EMBL/GenBank/DDBJ whole genome shotgun (WGS) entry which is preliminary data.</text>
</comment>
<dbReference type="GO" id="GO:0006412">
    <property type="term" value="P:translation"/>
    <property type="evidence" value="ECO:0007669"/>
    <property type="project" value="InterPro"/>
</dbReference>